<evidence type="ECO:0000259" key="2">
    <source>
        <dbReference type="Pfam" id="PF20722"/>
    </source>
</evidence>
<feature type="compositionally biased region" description="Low complexity" evidence="1">
    <location>
        <begin position="1148"/>
        <end position="1166"/>
    </location>
</feature>
<dbReference type="InterPro" id="IPR041078">
    <property type="entry name" value="Plavaka"/>
</dbReference>
<feature type="compositionally biased region" description="Polar residues" evidence="1">
    <location>
        <begin position="605"/>
        <end position="615"/>
    </location>
</feature>
<evidence type="ECO:0000313" key="3">
    <source>
        <dbReference type="EMBL" id="KAJ7622169.1"/>
    </source>
</evidence>
<dbReference type="Pfam" id="PF18759">
    <property type="entry name" value="Plavaka"/>
    <property type="match status" value="2"/>
</dbReference>
<feature type="domain" description="DUF6830" evidence="2">
    <location>
        <begin position="637"/>
        <end position="783"/>
    </location>
</feature>
<dbReference type="Pfam" id="PF20722">
    <property type="entry name" value="DUF6830"/>
    <property type="match status" value="1"/>
</dbReference>
<evidence type="ECO:0000313" key="4">
    <source>
        <dbReference type="Proteomes" id="UP001221142"/>
    </source>
</evidence>
<feature type="region of interest" description="Disordered" evidence="1">
    <location>
        <begin position="46"/>
        <end position="84"/>
    </location>
</feature>
<organism evidence="3 4">
    <name type="scientific">Roridomyces roridus</name>
    <dbReference type="NCBI Taxonomy" id="1738132"/>
    <lineage>
        <taxon>Eukaryota</taxon>
        <taxon>Fungi</taxon>
        <taxon>Dikarya</taxon>
        <taxon>Basidiomycota</taxon>
        <taxon>Agaricomycotina</taxon>
        <taxon>Agaricomycetes</taxon>
        <taxon>Agaricomycetidae</taxon>
        <taxon>Agaricales</taxon>
        <taxon>Marasmiineae</taxon>
        <taxon>Mycenaceae</taxon>
        <taxon>Roridomyces</taxon>
    </lineage>
</organism>
<gene>
    <name evidence="3" type="ORF">FB45DRAFT_1006193</name>
</gene>
<comment type="caution">
    <text evidence="3">The sequence shown here is derived from an EMBL/GenBank/DDBJ whole genome shotgun (WGS) entry which is preliminary data.</text>
</comment>
<name>A0AAD7FIC4_9AGAR</name>
<dbReference type="AlphaFoldDB" id="A0AAD7FIC4"/>
<feature type="region of interest" description="Disordered" evidence="1">
    <location>
        <begin position="593"/>
        <end position="615"/>
    </location>
</feature>
<keyword evidence="4" id="KW-1185">Reference proteome</keyword>
<sequence length="1231" mass="137583">MHELLSAGDKEAEDYLAKLDHALLRPVRSHPNDTYWNHSGAMDVDQDDPTLYDLNSEDHPPLQTPQDEPQLYPRAAETQPGPGQSFADWIEHDQFAHLRKDNIYYPFAAKAEWDLASFLLRSHMTMKDIDDFLKLEMIHNNLTLSFRSAKELRARAELLPGGPPWKFTTITYENLPTKTPLILYYRDPLECIKLLLQNPLDVLPAGATLLGTILTSDKTNITVMNGDRVAHPLLTSLANIDMNFLMKASNHAFMMTALLPTAAALGCQMSTSVGRLLRCHTPLVAYIADSPEAADVACVMGKTSHVTLASHATFGDSFRHPERTGQYTWDRICEVNKVVHPWDLAQYQKESKDRRLSGVHLPFWRDWPLSTNPARFLTPEALHHWHKEFFDHDFQWCRRILGDTEIDFRLSIIQPRVGFRHFKEGVTKFKQLGGREHRELQQCIVAIIADAAPAGVVHAVRALIDFRYLGQVPEIDEETITRTDASLAEFHGFKHHIISAGGREQPHFFIPKLELMHSVVPSMRWAGAPIQYTADVTEKAHSTEIRVPARTETNHRDYDPQIVRYLDRAEKLRLFDLSTGILASSIALELDGPDAEPEDEGMATVSPSDVPSSTGESARTIRNLFAVAKLHAEKWPLLERRVFTSSSTAFSLNRSPSLRISVNEAAKIFQLPDLRSALGDYLDQCVYAHRDPNTSPIGGRRKSRPDHPLPFTQIEIWFAVRVQVMYPHRATPRPLQAQTLQAQPPDPQGEWTHGRCDTVLLANNREASWPGEGFRSGLNGLTVAQIRLILRPVWGNFARYLIYAQRYDIVPQPGSPTGREQSTGMYILKRALRADRSRMADITEVENIRIPAQLIPRVGPKPADARFSPFTALESCKEQGTILDNGIGRLRQECLDREGVVEIVASVEFAVFFSKVIESGNEAHGLGGLQPLVLGKTRSSRRCNAGVNCLVDERVIVVGVGTSGCRVATTPGTWKGPLPAGCTESWTEFDQIEGRRGVGGSGWDFADVHKTSASSLPPPSPFHSGRRIWTREQLISSFKPGCLFALYRPSPGRGCELTPDARIRRAIVLSVGEKNCDQLSTGVCWCIAFLSSLPFAWQIYGIAEELTSLCKTIAASSINGIVTNSALHAILQNRSYDFETDTDTEAVTPSPNSSNSSYPTTPTRSSPPVAVRLLIGVKTDKKLKVDSVDVEFAGQDAMHQEKPPWIFYRKSFKNISQLKYFAVILETFAQC</sequence>
<evidence type="ECO:0000256" key="1">
    <source>
        <dbReference type="SAM" id="MobiDB-lite"/>
    </source>
</evidence>
<reference evidence="3" key="1">
    <citation type="submission" date="2023-03" db="EMBL/GenBank/DDBJ databases">
        <title>Massive genome expansion in bonnet fungi (Mycena s.s.) driven by repeated elements and novel gene families across ecological guilds.</title>
        <authorList>
            <consortium name="Lawrence Berkeley National Laboratory"/>
            <person name="Harder C.B."/>
            <person name="Miyauchi S."/>
            <person name="Viragh M."/>
            <person name="Kuo A."/>
            <person name="Thoen E."/>
            <person name="Andreopoulos B."/>
            <person name="Lu D."/>
            <person name="Skrede I."/>
            <person name="Drula E."/>
            <person name="Henrissat B."/>
            <person name="Morin E."/>
            <person name="Kohler A."/>
            <person name="Barry K."/>
            <person name="LaButti K."/>
            <person name="Morin E."/>
            <person name="Salamov A."/>
            <person name="Lipzen A."/>
            <person name="Mereny Z."/>
            <person name="Hegedus B."/>
            <person name="Baldrian P."/>
            <person name="Stursova M."/>
            <person name="Weitz H."/>
            <person name="Taylor A."/>
            <person name="Grigoriev I.V."/>
            <person name="Nagy L.G."/>
            <person name="Martin F."/>
            <person name="Kauserud H."/>
        </authorList>
    </citation>
    <scope>NUCLEOTIDE SEQUENCE</scope>
    <source>
        <strain evidence="3">9284</strain>
    </source>
</reference>
<dbReference type="InterPro" id="IPR049233">
    <property type="entry name" value="DUF6830"/>
</dbReference>
<dbReference type="Proteomes" id="UP001221142">
    <property type="component" value="Unassembled WGS sequence"/>
</dbReference>
<protein>
    <recommendedName>
        <fullName evidence="2">DUF6830 domain-containing protein</fullName>
    </recommendedName>
</protein>
<feature type="region of interest" description="Disordered" evidence="1">
    <location>
        <begin position="1141"/>
        <end position="1166"/>
    </location>
</feature>
<dbReference type="EMBL" id="JARKIF010000015">
    <property type="protein sequence ID" value="KAJ7622169.1"/>
    <property type="molecule type" value="Genomic_DNA"/>
</dbReference>
<proteinExistence type="predicted"/>
<accession>A0AAD7FIC4</accession>